<reference evidence="1 2" key="1">
    <citation type="submission" date="2019-03" db="EMBL/GenBank/DDBJ databases">
        <title>Deep-cultivation of Planctomycetes and their phenomic and genomic characterization uncovers novel biology.</title>
        <authorList>
            <person name="Wiegand S."/>
            <person name="Jogler M."/>
            <person name="Boedeker C."/>
            <person name="Pinto D."/>
            <person name="Vollmers J."/>
            <person name="Rivas-Marin E."/>
            <person name="Kohn T."/>
            <person name="Peeters S.H."/>
            <person name="Heuer A."/>
            <person name="Rast P."/>
            <person name="Oberbeckmann S."/>
            <person name="Bunk B."/>
            <person name="Jeske O."/>
            <person name="Meyerdierks A."/>
            <person name="Storesund J.E."/>
            <person name="Kallscheuer N."/>
            <person name="Luecker S."/>
            <person name="Lage O.M."/>
            <person name="Pohl T."/>
            <person name="Merkel B.J."/>
            <person name="Hornburger P."/>
            <person name="Mueller R.-W."/>
            <person name="Bruemmer F."/>
            <person name="Labrenz M."/>
            <person name="Spormann A.M."/>
            <person name="Op den Camp H."/>
            <person name="Overmann J."/>
            <person name="Amann R."/>
            <person name="Jetten M.S.M."/>
            <person name="Mascher T."/>
            <person name="Medema M.H."/>
            <person name="Devos D.P."/>
            <person name="Kaster A.-K."/>
            <person name="Ovreas L."/>
            <person name="Rohde M."/>
            <person name="Galperin M.Y."/>
            <person name="Jogler C."/>
        </authorList>
    </citation>
    <scope>NUCLEOTIDE SEQUENCE [LARGE SCALE GENOMIC DNA]</scope>
    <source>
        <strain evidence="1 2">Enr13</strain>
    </source>
</reference>
<evidence type="ECO:0008006" key="3">
    <source>
        <dbReference type="Google" id="ProtNLM"/>
    </source>
</evidence>
<protein>
    <recommendedName>
        <fullName evidence="3">FlgN protein</fullName>
    </recommendedName>
</protein>
<name>A0A518HTL5_9BACT</name>
<dbReference type="Proteomes" id="UP000319004">
    <property type="component" value="Chromosome"/>
</dbReference>
<dbReference type="KEGG" id="snep:Enr13x_39990"/>
<accession>A0A518HTL5</accession>
<gene>
    <name evidence="1" type="ORF">Enr13x_39990</name>
</gene>
<sequence>MNQQTERLGVLVERQLQLESGVADALDALNDEMAALLDNSGIYGPQQSDLQQLSPLMETLQHRQADSRKSRRILSRYVGAKATGGTDAADTPSEVDDRLTSIKTILATLPPAESKRLDASRRQLHDRLVAAQQRLTANQVVIFYSTEFHRRYLLGVLQCDVDEASYQADGQSFKLPTEKIIGRNC</sequence>
<evidence type="ECO:0000313" key="2">
    <source>
        <dbReference type="Proteomes" id="UP000319004"/>
    </source>
</evidence>
<dbReference type="OrthoDB" id="264664at2"/>
<dbReference type="EMBL" id="CP037423">
    <property type="protein sequence ID" value="QDV44137.1"/>
    <property type="molecule type" value="Genomic_DNA"/>
</dbReference>
<organism evidence="1 2">
    <name type="scientific">Stieleria neptunia</name>
    <dbReference type="NCBI Taxonomy" id="2527979"/>
    <lineage>
        <taxon>Bacteria</taxon>
        <taxon>Pseudomonadati</taxon>
        <taxon>Planctomycetota</taxon>
        <taxon>Planctomycetia</taxon>
        <taxon>Pirellulales</taxon>
        <taxon>Pirellulaceae</taxon>
        <taxon>Stieleria</taxon>
    </lineage>
</organism>
<evidence type="ECO:0000313" key="1">
    <source>
        <dbReference type="EMBL" id="QDV44137.1"/>
    </source>
</evidence>
<proteinExistence type="predicted"/>
<dbReference type="AlphaFoldDB" id="A0A518HTL5"/>
<dbReference type="RefSeq" id="WP_145388525.1">
    <property type="nucleotide sequence ID" value="NZ_CP037423.1"/>
</dbReference>
<keyword evidence="2" id="KW-1185">Reference proteome</keyword>